<dbReference type="Proteomes" id="UP001202328">
    <property type="component" value="Unassembled WGS sequence"/>
</dbReference>
<dbReference type="GO" id="GO:0009736">
    <property type="term" value="P:cytokinin-activated signaling pathway"/>
    <property type="evidence" value="ECO:0007669"/>
    <property type="project" value="InterPro"/>
</dbReference>
<comment type="caution">
    <text evidence="4">The sequence shown here is derived from an EMBL/GenBank/DDBJ whole genome shotgun (WGS) entry which is preliminary data.</text>
</comment>
<accession>A0AAD4SG76</accession>
<organism evidence="4 5">
    <name type="scientific">Papaver atlanticum</name>
    <dbReference type="NCBI Taxonomy" id="357466"/>
    <lineage>
        <taxon>Eukaryota</taxon>
        <taxon>Viridiplantae</taxon>
        <taxon>Streptophyta</taxon>
        <taxon>Embryophyta</taxon>
        <taxon>Tracheophyta</taxon>
        <taxon>Spermatophyta</taxon>
        <taxon>Magnoliopsida</taxon>
        <taxon>Ranunculales</taxon>
        <taxon>Papaveraceae</taxon>
        <taxon>Papaveroideae</taxon>
        <taxon>Papaver</taxon>
    </lineage>
</organism>
<dbReference type="InterPro" id="IPR045279">
    <property type="entry name" value="ARR-like"/>
</dbReference>
<feature type="domain" description="Response regulatory" evidence="3">
    <location>
        <begin position="11"/>
        <end position="141"/>
    </location>
</feature>
<reference evidence="4" key="1">
    <citation type="submission" date="2022-04" db="EMBL/GenBank/DDBJ databases">
        <title>A functionally conserved STORR gene fusion in Papaver species that diverged 16.8 million years ago.</title>
        <authorList>
            <person name="Catania T."/>
        </authorList>
    </citation>
    <scope>NUCLEOTIDE SEQUENCE</scope>
    <source>
        <strain evidence="4">S-188037</strain>
    </source>
</reference>
<evidence type="ECO:0000256" key="2">
    <source>
        <dbReference type="PROSITE-ProRule" id="PRU00169"/>
    </source>
</evidence>
<proteinExistence type="predicted"/>
<dbReference type="SMART" id="SM00448">
    <property type="entry name" value="REC"/>
    <property type="match status" value="1"/>
</dbReference>
<gene>
    <name evidence="4" type="ORF">MKW98_032319</name>
</gene>
<dbReference type="Gene3D" id="3.40.50.2300">
    <property type="match status" value="1"/>
</dbReference>
<feature type="modified residue" description="4-aspartylphosphate" evidence="2">
    <location>
        <position position="76"/>
    </location>
</feature>
<keyword evidence="1" id="KW-0902">Two-component regulatory system</keyword>
<dbReference type="Pfam" id="PF00072">
    <property type="entry name" value="Response_reg"/>
    <property type="match status" value="1"/>
</dbReference>
<evidence type="ECO:0000313" key="4">
    <source>
        <dbReference type="EMBL" id="KAI3903665.1"/>
    </source>
</evidence>
<keyword evidence="5" id="KW-1185">Reference proteome</keyword>
<dbReference type="InterPro" id="IPR011006">
    <property type="entry name" value="CheY-like_superfamily"/>
</dbReference>
<evidence type="ECO:0000256" key="1">
    <source>
        <dbReference type="ARBA" id="ARBA00023012"/>
    </source>
</evidence>
<evidence type="ECO:0000313" key="5">
    <source>
        <dbReference type="Proteomes" id="UP001202328"/>
    </source>
</evidence>
<protein>
    <recommendedName>
        <fullName evidence="3">Response regulatory domain-containing protein</fullName>
    </recommendedName>
</protein>
<dbReference type="GO" id="GO:0000160">
    <property type="term" value="P:phosphorelay signal transduction system"/>
    <property type="evidence" value="ECO:0007669"/>
    <property type="project" value="UniProtKB-KW"/>
</dbReference>
<keyword evidence="2" id="KW-0597">Phosphoprotein</keyword>
<sequence length="143" mass="16046">MGDHKKSGYFNVLVVDDDPINRKIFEKFFSKISSSSSTSTTSSSSLVFKVTTVESGNKALEKLLHGNMLFHLIITDYDMPLMTGFELLKTIKETPSLRNISVVVMSSEKKFSDECLKAGALKFIEKPVKFLDVETLLTQLRSQ</sequence>
<dbReference type="SUPFAM" id="SSF52172">
    <property type="entry name" value="CheY-like"/>
    <property type="match status" value="1"/>
</dbReference>
<dbReference type="PANTHER" id="PTHR43874:SF147">
    <property type="entry name" value="TYPE-A RESPONSE REGULATOR"/>
    <property type="match status" value="1"/>
</dbReference>
<dbReference type="PANTHER" id="PTHR43874">
    <property type="entry name" value="TWO-COMPONENT RESPONSE REGULATOR"/>
    <property type="match status" value="1"/>
</dbReference>
<dbReference type="AlphaFoldDB" id="A0AAD4SG76"/>
<dbReference type="InterPro" id="IPR001789">
    <property type="entry name" value="Sig_transdc_resp-reg_receiver"/>
</dbReference>
<dbReference type="PROSITE" id="PS50110">
    <property type="entry name" value="RESPONSE_REGULATORY"/>
    <property type="match status" value="1"/>
</dbReference>
<dbReference type="EMBL" id="JAJJMB010011222">
    <property type="protein sequence ID" value="KAI3903665.1"/>
    <property type="molecule type" value="Genomic_DNA"/>
</dbReference>
<evidence type="ECO:0000259" key="3">
    <source>
        <dbReference type="PROSITE" id="PS50110"/>
    </source>
</evidence>
<name>A0AAD4SG76_9MAGN</name>